<evidence type="ECO:0000313" key="2">
    <source>
        <dbReference type="Proteomes" id="UP000232149"/>
    </source>
</evidence>
<evidence type="ECO:0000313" key="1">
    <source>
        <dbReference type="EMBL" id="PJZ59562.1"/>
    </source>
</evidence>
<sequence length="310" mass="36296">MDINKHNLKNIEEQLKIHDVEHNYSSYSKNDSAYEKEFLIDLIKINEKSVLGIDIYQYSQFEEPQQNYIPVIFKLLMEATNLNIVKYDYVLFQKYIVNSKLELNFIDSGDGGFYIFDNPLLSLAYAIHFQNTLTGYNTYHFYRKLRLSVGEINLRYSITYDSLFQMDNNFYGASIINNARILSKDKLNRCLIDDKTYNWFLKYFNSIEQLTNISDIDLQKVEVFKDYNFKNIRNIQFSALSKNGDAGVQIYGIKNIYSQKVGVIKSKNQYFSIYNVYVTFIYGIHNEEGTEHQNITSTLGNLNTSGLNVE</sequence>
<keyword evidence="2" id="KW-1185">Reference proteome</keyword>
<organism evidence="1 2">
    <name type="scientific">Leptospira adleri</name>
    <dbReference type="NCBI Taxonomy" id="2023186"/>
    <lineage>
        <taxon>Bacteria</taxon>
        <taxon>Pseudomonadati</taxon>
        <taxon>Spirochaetota</taxon>
        <taxon>Spirochaetia</taxon>
        <taxon>Leptospirales</taxon>
        <taxon>Leptospiraceae</taxon>
        <taxon>Leptospira</taxon>
    </lineage>
</organism>
<gene>
    <name evidence="1" type="ORF">CH376_23110</name>
</gene>
<proteinExistence type="predicted"/>
<dbReference type="EMBL" id="NPDU01000118">
    <property type="protein sequence ID" value="PJZ59562.1"/>
    <property type="molecule type" value="Genomic_DNA"/>
</dbReference>
<comment type="caution">
    <text evidence="1">The sequence shown here is derived from an EMBL/GenBank/DDBJ whole genome shotgun (WGS) entry which is preliminary data.</text>
</comment>
<dbReference type="Proteomes" id="UP000232149">
    <property type="component" value="Unassembled WGS sequence"/>
</dbReference>
<dbReference type="RefSeq" id="WP_100788527.1">
    <property type="nucleotide sequence ID" value="NZ_NPDU01000118.1"/>
</dbReference>
<accession>A0ABX4NVB9</accession>
<protein>
    <submittedName>
        <fullName evidence="1">Uncharacterized protein</fullName>
    </submittedName>
</protein>
<name>A0ABX4NVB9_9LEPT</name>
<reference evidence="1 2" key="1">
    <citation type="submission" date="2017-07" db="EMBL/GenBank/DDBJ databases">
        <title>Leptospira spp. isolated from tropical soils.</title>
        <authorList>
            <person name="Thibeaux R."/>
            <person name="Iraola G."/>
            <person name="Ferres I."/>
            <person name="Bierque E."/>
            <person name="Girault D."/>
            <person name="Soupe-Gilbert M.-E."/>
            <person name="Picardeau M."/>
            <person name="Goarant C."/>
        </authorList>
    </citation>
    <scope>NUCLEOTIDE SEQUENCE [LARGE SCALE GENOMIC DNA]</scope>
    <source>
        <strain evidence="1 2">FH2-B-D1</strain>
    </source>
</reference>